<evidence type="ECO:0000313" key="2">
    <source>
        <dbReference type="EnsemblPlants" id="TraesCS3D02G346100.1"/>
    </source>
</evidence>
<dbReference type="Gramene" id="TraesCLE_scaffold_084135_01G000200.1">
    <property type="protein sequence ID" value="TraesCLE_scaffold_084135_01G000200.1"/>
    <property type="gene ID" value="TraesCLE_scaffold_084135_01G000200"/>
</dbReference>
<gene>
    <name evidence="2" type="primary">LOC123079647</name>
</gene>
<evidence type="ECO:0000313" key="3">
    <source>
        <dbReference type="Proteomes" id="UP000019116"/>
    </source>
</evidence>
<dbReference type="PANTHER" id="PTHR33674">
    <property type="entry name" value="METHIONINE-S-OXIDE REDUCTASE"/>
    <property type="match status" value="1"/>
</dbReference>
<dbReference type="Gramene" id="TraesRN3D0100803500.1">
    <property type="protein sequence ID" value="TraesRN3D0100803500.1"/>
    <property type="gene ID" value="TraesRN3D0100803500"/>
</dbReference>
<dbReference type="Proteomes" id="UP000019116">
    <property type="component" value="Chromosome 3D"/>
</dbReference>
<dbReference type="InterPro" id="IPR045282">
    <property type="entry name" value="At4g08330-like"/>
</dbReference>
<dbReference type="PANTHER" id="PTHR33674:SF8">
    <property type="entry name" value="OS01G0833400 PROTEIN"/>
    <property type="match status" value="1"/>
</dbReference>
<reference evidence="2" key="2">
    <citation type="submission" date="2018-10" db="UniProtKB">
        <authorList>
            <consortium name="EnsemblPlants"/>
        </authorList>
    </citation>
    <scope>IDENTIFICATION</scope>
</reference>
<proteinExistence type="predicted"/>
<keyword evidence="3" id="KW-1185">Reference proteome</keyword>
<organism evidence="2">
    <name type="scientific">Triticum aestivum</name>
    <name type="common">Wheat</name>
    <dbReference type="NCBI Taxonomy" id="4565"/>
    <lineage>
        <taxon>Eukaryota</taxon>
        <taxon>Viridiplantae</taxon>
        <taxon>Streptophyta</taxon>
        <taxon>Embryophyta</taxon>
        <taxon>Tracheophyta</taxon>
        <taxon>Spermatophyta</taxon>
        <taxon>Magnoliopsida</taxon>
        <taxon>Liliopsida</taxon>
        <taxon>Poales</taxon>
        <taxon>Poaceae</taxon>
        <taxon>BOP clade</taxon>
        <taxon>Pooideae</taxon>
        <taxon>Triticodae</taxon>
        <taxon>Triticeae</taxon>
        <taxon>Triticinae</taxon>
        <taxon>Triticum</taxon>
    </lineage>
</organism>
<dbReference type="Gramene" id="TraesROB_scaffold_095193_01G000400.1">
    <property type="protein sequence ID" value="TraesROB_scaffold_095193_01G000400.1"/>
    <property type="gene ID" value="TraesROB_scaffold_095193_01G000400"/>
</dbReference>
<dbReference type="Gramene" id="TraesCS3D03G0769900.1">
    <property type="protein sequence ID" value="TraesCS3D03G0769900.1.CDS"/>
    <property type="gene ID" value="TraesCS3D03G0769900"/>
</dbReference>
<dbReference type="AlphaFoldDB" id="A0A3B6GWI0"/>
<dbReference type="OrthoDB" id="1907500at2759"/>
<dbReference type="Gramene" id="TraesWEE_scaffold_096719_01G000400.1">
    <property type="protein sequence ID" value="TraesWEE_scaffold_096719_01G000400.1"/>
    <property type="gene ID" value="TraesWEE_scaffold_096719_01G000400"/>
</dbReference>
<feature type="region of interest" description="Disordered" evidence="1">
    <location>
        <begin position="197"/>
        <end position="224"/>
    </location>
</feature>
<dbReference type="Pfam" id="PF24046">
    <property type="entry name" value="At4g08330"/>
    <property type="match status" value="1"/>
</dbReference>
<dbReference type="OMA" id="CAPHFRS"/>
<feature type="region of interest" description="Disordered" evidence="1">
    <location>
        <begin position="232"/>
        <end position="251"/>
    </location>
</feature>
<sequence>MTLYKRTARGGDTGGAGRQSTTSTTPSLSVCSTRSARHQQATALFSPHSLHSPHDPSPTPAGHAQSGTLPDSGQELQPRSSSSMVRSNSIDSCYSSIQDVTYSCGYCGYALNLSSAARNTAGIGSKYGKNIRKKGVVAFVAVDETRFTQADEVTCAPRLRPWTWRLFRRRSRLLCGKCGGRIGAAYEVDDDEDPAGLSACAGSDDDGDDLRTSPGDDSGGVGASRRRNYLIRIGALQPSTDDPPPADPFSL</sequence>
<reference evidence="2" key="1">
    <citation type="submission" date="2018-08" db="EMBL/GenBank/DDBJ databases">
        <authorList>
            <person name="Rossello M."/>
        </authorList>
    </citation>
    <scope>NUCLEOTIDE SEQUENCE [LARGE SCALE GENOMIC DNA]</scope>
    <source>
        <strain evidence="2">cv. Chinese Spring</strain>
    </source>
</reference>
<feature type="compositionally biased region" description="Polar residues" evidence="1">
    <location>
        <begin position="19"/>
        <end position="43"/>
    </location>
</feature>
<feature type="region of interest" description="Disordered" evidence="1">
    <location>
        <begin position="1"/>
        <end position="85"/>
    </location>
</feature>
<evidence type="ECO:0000256" key="1">
    <source>
        <dbReference type="SAM" id="MobiDB-lite"/>
    </source>
</evidence>
<feature type="compositionally biased region" description="Pro residues" evidence="1">
    <location>
        <begin position="241"/>
        <end position="251"/>
    </location>
</feature>
<feature type="compositionally biased region" description="Polar residues" evidence="1">
    <location>
        <begin position="65"/>
        <end position="79"/>
    </location>
</feature>
<dbReference type="Gramene" id="TraesCS3D02G346100.1">
    <property type="protein sequence ID" value="TraesCS3D02G346100.1"/>
    <property type="gene ID" value="TraesCS3D02G346100"/>
</dbReference>
<dbReference type="Gramene" id="TraesCAD_scaffold_093310_01G000400.1">
    <property type="protein sequence ID" value="TraesCAD_scaffold_093310_01G000400.1"/>
    <property type="gene ID" value="TraesCAD_scaffold_093310_01G000400"/>
</dbReference>
<dbReference type="EnsemblPlants" id="TraesCS3D02G346100.1">
    <property type="protein sequence ID" value="TraesCS3D02G346100.1"/>
    <property type="gene ID" value="TraesCS3D02G346100"/>
</dbReference>
<name>A0A3B6GWI0_WHEAT</name>
<protein>
    <submittedName>
        <fullName evidence="2">Uncharacterized protein</fullName>
    </submittedName>
</protein>
<accession>A0A3B6GWI0</accession>